<dbReference type="InterPro" id="IPR017452">
    <property type="entry name" value="GPCR_Rhodpsn_7TM"/>
</dbReference>
<dbReference type="CDD" id="cd14982">
    <property type="entry name" value="7tmA_purinoceptor-like"/>
    <property type="match status" value="1"/>
</dbReference>
<dbReference type="PANTHER" id="PTHR24231">
    <property type="entry name" value="PURINOCEPTOR-RELATED G-PROTEIN COUPLED RECEPTOR"/>
    <property type="match status" value="1"/>
</dbReference>
<reference evidence="11 12" key="1">
    <citation type="submission" date="2014-04" db="EMBL/GenBank/DDBJ databases">
        <title>Genome evolution of avian class.</title>
        <authorList>
            <person name="Zhang G."/>
            <person name="Li C."/>
        </authorList>
    </citation>
    <scope>NUCLEOTIDE SEQUENCE [LARGE SCALE GENOMIC DNA]</scope>
    <source>
        <strain evidence="11">BGI_N331</strain>
    </source>
</reference>
<keyword evidence="2" id="KW-1003">Cell membrane</keyword>
<sequence>KMMNGTCTIFICNGNSKPEWYCYLLILTCIFTLLVGFLGNILALRHYVYFMKTWTSNTVFLFNLALCDFTWTLMAPFSVYYSFQKLAVYPSQAFYQIIRLFFSINIYGSVYFLTLISFDRYIGAVHPISSLAWWDKGKAVVCTMAVWLFIVIASMPEIYHTVAARRPYDITDSLDGNEGPLQFAVLFTLSKIVLRFLIPVTVIFTCYMLTLKALLQLSKRQPGRNRLVRPLLLISATMTVFALSFIPYHVMMIVILIYRINCQPPCGNISVLNAIYKVTEIICSINSCLDPIIFTAANKTFYQSIKSIKCYPKCQCCCCLTRRV</sequence>
<comment type="subcellular location">
    <subcellularLocation>
        <location evidence="1">Cell membrane</location>
        <topology evidence="1">Multi-pass membrane protein</topology>
    </subcellularLocation>
</comment>
<feature type="domain" description="G-protein coupled receptors family 1 profile" evidence="10">
    <location>
        <begin position="39"/>
        <end position="294"/>
    </location>
</feature>
<evidence type="ECO:0000256" key="3">
    <source>
        <dbReference type="ARBA" id="ARBA00022692"/>
    </source>
</evidence>
<evidence type="ECO:0000256" key="6">
    <source>
        <dbReference type="ARBA" id="ARBA00023136"/>
    </source>
</evidence>
<dbReference type="GO" id="GO:0004930">
    <property type="term" value="F:G protein-coupled receptor activity"/>
    <property type="evidence" value="ECO:0007669"/>
    <property type="project" value="UniProtKB-KW"/>
</dbReference>
<evidence type="ECO:0000256" key="8">
    <source>
        <dbReference type="ARBA" id="ARBA00023224"/>
    </source>
</evidence>
<feature type="transmembrane region" description="Helical" evidence="9">
    <location>
        <begin position="60"/>
        <end position="81"/>
    </location>
</feature>
<keyword evidence="7" id="KW-0675">Receptor</keyword>
<evidence type="ECO:0000256" key="1">
    <source>
        <dbReference type="ARBA" id="ARBA00004651"/>
    </source>
</evidence>
<keyword evidence="3 9" id="KW-0812">Transmembrane</keyword>
<evidence type="ECO:0000256" key="7">
    <source>
        <dbReference type="ARBA" id="ARBA00023170"/>
    </source>
</evidence>
<gene>
    <name evidence="11" type="ORF">N331_10698</name>
</gene>
<dbReference type="PROSITE" id="PS50262">
    <property type="entry name" value="G_PROTEIN_RECEP_F1_2"/>
    <property type="match status" value="1"/>
</dbReference>
<evidence type="ECO:0000256" key="4">
    <source>
        <dbReference type="ARBA" id="ARBA00022989"/>
    </source>
</evidence>
<dbReference type="Proteomes" id="UP000052967">
    <property type="component" value="Unassembled WGS sequence"/>
</dbReference>
<dbReference type="InterPro" id="IPR000276">
    <property type="entry name" value="GPCR_Rhodpsn"/>
</dbReference>
<feature type="transmembrane region" description="Helical" evidence="9">
    <location>
        <begin position="139"/>
        <end position="159"/>
    </location>
</feature>
<feature type="transmembrane region" description="Helical" evidence="9">
    <location>
        <begin position="192"/>
        <end position="210"/>
    </location>
</feature>
<keyword evidence="8" id="KW-0807">Transducer</keyword>
<protein>
    <submittedName>
        <fullName evidence="11">p2Y purinoceptor 1</fullName>
    </submittedName>
</protein>
<keyword evidence="6 9" id="KW-0472">Membrane</keyword>
<feature type="transmembrane region" description="Helical" evidence="9">
    <location>
        <begin position="231"/>
        <end position="258"/>
    </location>
</feature>
<feature type="transmembrane region" description="Helical" evidence="9">
    <location>
        <begin position="93"/>
        <end position="118"/>
    </location>
</feature>
<feature type="non-terminal residue" evidence="11">
    <location>
        <position position="324"/>
    </location>
</feature>
<feature type="non-terminal residue" evidence="11">
    <location>
        <position position="1"/>
    </location>
</feature>
<proteinExistence type="predicted"/>
<evidence type="ECO:0000256" key="9">
    <source>
        <dbReference type="SAM" id="Phobius"/>
    </source>
</evidence>
<dbReference type="EMBL" id="KK699828">
    <property type="protein sequence ID" value="KFQ26537.1"/>
    <property type="molecule type" value="Genomic_DNA"/>
</dbReference>
<dbReference type="PANTHER" id="PTHR24231:SF38">
    <property type="entry name" value="G-PROTEIN COUPLED RECEPTORS FAMILY 1 PROFILE DOMAIN-CONTAINING PROTEIN"/>
    <property type="match status" value="1"/>
</dbReference>
<accession>A0A091RCY4</accession>
<evidence type="ECO:0000256" key="2">
    <source>
        <dbReference type="ARBA" id="ARBA00022475"/>
    </source>
</evidence>
<dbReference type="AlphaFoldDB" id="A0A091RCY4"/>
<dbReference type="Pfam" id="PF00001">
    <property type="entry name" value="7tm_1"/>
    <property type="match status" value="1"/>
</dbReference>
<dbReference type="GO" id="GO:0005886">
    <property type="term" value="C:plasma membrane"/>
    <property type="evidence" value="ECO:0007669"/>
    <property type="project" value="UniProtKB-SubCell"/>
</dbReference>
<evidence type="ECO:0000313" key="11">
    <source>
        <dbReference type="EMBL" id="KFQ26537.1"/>
    </source>
</evidence>
<keyword evidence="12" id="KW-1185">Reference proteome</keyword>
<evidence type="ECO:0000256" key="5">
    <source>
        <dbReference type="ARBA" id="ARBA00023040"/>
    </source>
</evidence>
<keyword evidence="4 9" id="KW-1133">Transmembrane helix</keyword>
<evidence type="ECO:0000259" key="10">
    <source>
        <dbReference type="PROSITE" id="PS50262"/>
    </source>
</evidence>
<organism evidence="11 12">
    <name type="scientific">Merops nubicus</name>
    <name type="common">Northern carmine bee-eater</name>
    <dbReference type="NCBI Taxonomy" id="57421"/>
    <lineage>
        <taxon>Eukaryota</taxon>
        <taxon>Metazoa</taxon>
        <taxon>Chordata</taxon>
        <taxon>Craniata</taxon>
        <taxon>Vertebrata</taxon>
        <taxon>Euteleostomi</taxon>
        <taxon>Archelosauria</taxon>
        <taxon>Archosauria</taxon>
        <taxon>Dinosauria</taxon>
        <taxon>Saurischia</taxon>
        <taxon>Theropoda</taxon>
        <taxon>Coelurosauria</taxon>
        <taxon>Aves</taxon>
        <taxon>Neognathae</taxon>
        <taxon>Neoaves</taxon>
        <taxon>Telluraves</taxon>
        <taxon>Coraciimorphae</taxon>
        <taxon>Coraciiformes</taxon>
        <taxon>Meropidae</taxon>
        <taxon>Merops</taxon>
    </lineage>
</organism>
<dbReference type="PRINTS" id="PR00237">
    <property type="entry name" value="GPCRRHODOPSN"/>
</dbReference>
<feature type="transmembrane region" description="Helical" evidence="9">
    <location>
        <begin position="23"/>
        <end position="48"/>
    </location>
</feature>
<dbReference type="Gene3D" id="1.20.1070.10">
    <property type="entry name" value="Rhodopsin 7-helix transmembrane proteins"/>
    <property type="match status" value="1"/>
</dbReference>
<keyword evidence="5" id="KW-0297">G-protein coupled receptor</keyword>
<dbReference type="PRINTS" id="PR01157">
    <property type="entry name" value="P2YPURNOCPTR"/>
</dbReference>
<evidence type="ECO:0000313" key="12">
    <source>
        <dbReference type="Proteomes" id="UP000052967"/>
    </source>
</evidence>
<dbReference type="SUPFAM" id="SSF81321">
    <property type="entry name" value="Family A G protein-coupled receptor-like"/>
    <property type="match status" value="1"/>
</dbReference>
<name>A0A091RCY4_MERNU</name>